<protein>
    <submittedName>
        <fullName evidence="1">Uncharacterized protein</fullName>
    </submittedName>
</protein>
<reference evidence="2" key="1">
    <citation type="journal article" date="2022" name="Mol. Ecol. Resour.">
        <title>The genomes of chicory, endive, great burdock and yacon provide insights into Asteraceae palaeo-polyploidization history and plant inulin production.</title>
        <authorList>
            <person name="Fan W."/>
            <person name="Wang S."/>
            <person name="Wang H."/>
            <person name="Wang A."/>
            <person name="Jiang F."/>
            <person name="Liu H."/>
            <person name="Zhao H."/>
            <person name="Xu D."/>
            <person name="Zhang Y."/>
        </authorList>
    </citation>
    <scope>NUCLEOTIDE SEQUENCE [LARGE SCALE GENOMIC DNA]</scope>
    <source>
        <strain evidence="2">cv. Punajuju</strain>
    </source>
</reference>
<organism evidence="1 2">
    <name type="scientific">Cichorium intybus</name>
    <name type="common">Chicory</name>
    <dbReference type="NCBI Taxonomy" id="13427"/>
    <lineage>
        <taxon>Eukaryota</taxon>
        <taxon>Viridiplantae</taxon>
        <taxon>Streptophyta</taxon>
        <taxon>Embryophyta</taxon>
        <taxon>Tracheophyta</taxon>
        <taxon>Spermatophyta</taxon>
        <taxon>Magnoliopsida</taxon>
        <taxon>eudicotyledons</taxon>
        <taxon>Gunneridae</taxon>
        <taxon>Pentapetalae</taxon>
        <taxon>asterids</taxon>
        <taxon>campanulids</taxon>
        <taxon>Asterales</taxon>
        <taxon>Asteraceae</taxon>
        <taxon>Cichorioideae</taxon>
        <taxon>Cichorieae</taxon>
        <taxon>Cichoriinae</taxon>
        <taxon>Cichorium</taxon>
    </lineage>
</organism>
<reference evidence="1 2" key="2">
    <citation type="journal article" date="2022" name="Mol. Ecol. Resour.">
        <title>The genomes of chicory, endive, great burdock and yacon provide insights into Asteraceae paleo-polyploidization history and plant inulin production.</title>
        <authorList>
            <person name="Fan W."/>
            <person name="Wang S."/>
            <person name="Wang H."/>
            <person name="Wang A."/>
            <person name="Jiang F."/>
            <person name="Liu H."/>
            <person name="Zhao H."/>
            <person name="Xu D."/>
            <person name="Zhang Y."/>
        </authorList>
    </citation>
    <scope>NUCLEOTIDE SEQUENCE [LARGE SCALE GENOMIC DNA]</scope>
    <source>
        <strain evidence="2">cv. Punajuju</strain>
        <tissue evidence="1">Leaves</tissue>
    </source>
</reference>
<proteinExistence type="predicted"/>
<name>A0ACB9AFM9_CICIN</name>
<evidence type="ECO:0000313" key="2">
    <source>
        <dbReference type="Proteomes" id="UP001055811"/>
    </source>
</evidence>
<sequence>MTPTPFSQPPKKFTFIQFDGSAEYSTFIFLRFSLTDLKCLLSLFLPFPFHEHCLKSDPKVLGFRHGQSSTHPLSFLLPT</sequence>
<gene>
    <name evidence="1" type="ORF">L2E82_38200</name>
</gene>
<accession>A0ACB9AFM9</accession>
<dbReference type="Proteomes" id="UP001055811">
    <property type="component" value="Linkage Group LG07"/>
</dbReference>
<keyword evidence="2" id="KW-1185">Reference proteome</keyword>
<dbReference type="EMBL" id="CM042015">
    <property type="protein sequence ID" value="KAI3708771.1"/>
    <property type="molecule type" value="Genomic_DNA"/>
</dbReference>
<comment type="caution">
    <text evidence="1">The sequence shown here is derived from an EMBL/GenBank/DDBJ whole genome shotgun (WGS) entry which is preliminary data.</text>
</comment>
<evidence type="ECO:0000313" key="1">
    <source>
        <dbReference type="EMBL" id="KAI3708771.1"/>
    </source>
</evidence>